<name>A0AAV7MD16_PLEWA</name>
<evidence type="ECO:0000313" key="3">
    <source>
        <dbReference type="Proteomes" id="UP001066276"/>
    </source>
</evidence>
<reference evidence="2" key="1">
    <citation type="journal article" date="2022" name="bioRxiv">
        <title>Sequencing and chromosome-scale assembly of the giantPleurodeles waltlgenome.</title>
        <authorList>
            <person name="Brown T."/>
            <person name="Elewa A."/>
            <person name="Iarovenko S."/>
            <person name="Subramanian E."/>
            <person name="Araus A.J."/>
            <person name="Petzold A."/>
            <person name="Susuki M."/>
            <person name="Suzuki K.-i.T."/>
            <person name="Hayashi T."/>
            <person name="Toyoda A."/>
            <person name="Oliveira C."/>
            <person name="Osipova E."/>
            <person name="Leigh N.D."/>
            <person name="Simon A."/>
            <person name="Yun M.H."/>
        </authorList>
    </citation>
    <scope>NUCLEOTIDE SEQUENCE</scope>
    <source>
        <strain evidence="2">20211129_DDA</strain>
        <tissue evidence="2">Liver</tissue>
    </source>
</reference>
<dbReference type="Proteomes" id="UP001066276">
    <property type="component" value="Chromosome 10"/>
</dbReference>
<dbReference type="AlphaFoldDB" id="A0AAV7MD16"/>
<feature type="region of interest" description="Disordered" evidence="1">
    <location>
        <begin position="1"/>
        <end position="44"/>
    </location>
</feature>
<evidence type="ECO:0000256" key="1">
    <source>
        <dbReference type="SAM" id="MobiDB-lite"/>
    </source>
</evidence>
<accession>A0AAV7MD16</accession>
<comment type="caution">
    <text evidence="2">The sequence shown here is derived from an EMBL/GenBank/DDBJ whole genome shotgun (WGS) entry which is preliminary data.</text>
</comment>
<evidence type="ECO:0000313" key="2">
    <source>
        <dbReference type="EMBL" id="KAJ1101392.1"/>
    </source>
</evidence>
<organism evidence="2 3">
    <name type="scientific">Pleurodeles waltl</name>
    <name type="common">Iberian ribbed newt</name>
    <dbReference type="NCBI Taxonomy" id="8319"/>
    <lineage>
        <taxon>Eukaryota</taxon>
        <taxon>Metazoa</taxon>
        <taxon>Chordata</taxon>
        <taxon>Craniata</taxon>
        <taxon>Vertebrata</taxon>
        <taxon>Euteleostomi</taxon>
        <taxon>Amphibia</taxon>
        <taxon>Batrachia</taxon>
        <taxon>Caudata</taxon>
        <taxon>Salamandroidea</taxon>
        <taxon>Salamandridae</taxon>
        <taxon>Pleurodelinae</taxon>
        <taxon>Pleurodeles</taxon>
    </lineage>
</organism>
<keyword evidence="3" id="KW-1185">Reference proteome</keyword>
<sequence length="69" mass="7604">MKPEGHGPRSTDGRDRRSGTPATVEVEQLEQGQRSCTAGHGVEEPCGQREAVAWRRIGLLAETDRRYGN</sequence>
<dbReference type="EMBL" id="JANPWB010000014">
    <property type="protein sequence ID" value="KAJ1101392.1"/>
    <property type="molecule type" value="Genomic_DNA"/>
</dbReference>
<feature type="compositionally biased region" description="Basic and acidic residues" evidence="1">
    <location>
        <begin position="1"/>
        <end position="18"/>
    </location>
</feature>
<gene>
    <name evidence="2" type="ORF">NDU88_006460</name>
</gene>
<proteinExistence type="predicted"/>
<protein>
    <submittedName>
        <fullName evidence="2">Uncharacterized protein</fullName>
    </submittedName>
</protein>